<evidence type="ECO:0000256" key="6">
    <source>
        <dbReference type="SAM" id="MobiDB-lite"/>
    </source>
</evidence>
<dbReference type="InterPro" id="IPR050953">
    <property type="entry name" value="N4_N6_ade-DNA_methylase"/>
</dbReference>
<dbReference type="EC" id="2.1.1.72" evidence="1"/>
<feature type="compositionally biased region" description="Basic residues" evidence="6">
    <location>
        <begin position="1357"/>
        <end position="1370"/>
    </location>
</feature>
<keyword evidence="4" id="KW-0949">S-adenosyl-L-methionine</keyword>
<dbReference type="GO" id="GO:0003676">
    <property type="term" value="F:nucleic acid binding"/>
    <property type="evidence" value="ECO:0007669"/>
    <property type="project" value="InterPro"/>
</dbReference>
<evidence type="ECO:0000259" key="8">
    <source>
        <dbReference type="Pfam" id="PF20466"/>
    </source>
</evidence>
<evidence type="ECO:0000313" key="9">
    <source>
        <dbReference type="EMBL" id="KKM73134.1"/>
    </source>
</evidence>
<evidence type="ECO:0000256" key="5">
    <source>
        <dbReference type="ARBA" id="ARBA00047942"/>
    </source>
</evidence>
<dbReference type="InterPro" id="IPR046820">
    <property type="entry name" value="MmeI_TRD"/>
</dbReference>
<dbReference type="InterPro" id="IPR029063">
    <property type="entry name" value="SAM-dependent_MTases_sf"/>
</dbReference>
<feature type="non-terminal residue" evidence="9">
    <location>
        <position position="1"/>
    </location>
</feature>
<feature type="domain" description="MmeI-like target recognition" evidence="8">
    <location>
        <begin position="1169"/>
        <end position="1243"/>
    </location>
</feature>
<evidence type="ECO:0000256" key="1">
    <source>
        <dbReference type="ARBA" id="ARBA00011900"/>
    </source>
</evidence>
<comment type="catalytic activity">
    <reaction evidence="5">
        <text>a 2'-deoxyadenosine in DNA + S-adenosyl-L-methionine = an N(6)-methyl-2'-deoxyadenosine in DNA + S-adenosyl-L-homocysteine + H(+)</text>
        <dbReference type="Rhea" id="RHEA:15197"/>
        <dbReference type="Rhea" id="RHEA-COMP:12418"/>
        <dbReference type="Rhea" id="RHEA-COMP:12419"/>
        <dbReference type="ChEBI" id="CHEBI:15378"/>
        <dbReference type="ChEBI" id="CHEBI:57856"/>
        <dbReference type="ChEBI" id="CHEBI:59789"/>
        <dbReference type="ChEBI" id="CHEBI:90615"/>
        <dbReference type="ChEBI" id="CHEBI:90616"/>
        <dbReference type="EC" id="2.1.1.72"/>
    </reaction>
</comment>
<dbReference type="Gene3D" id="3.40.50.150">
    <property type="entry name" value="Vaccinia Virus protein VP39"/>
    <property type="match status" value="1"/>
</dbReference>
<dbReference type="GO" id="GO:0032259">
    <property type="term" value="P:methylation"/>
    <property type="evidence" value="ECO:0007669"/>
    <property type="project" value="UniProtKB-KW"/>
</dbReference>
<proteinExistence type="predicted"/>
<dbReference type="PROSITE" id="PS00092">
    <property type="entry name" value="N6_MTASE"/>
    <property type="match status" value="1"/>
</dbReference>
<dbReference type="PRINTS" id="PR00507">
    <property type="entry name" value="N12N6MTFRASE"/>
</dbReference>
<accession>A0A0F9JTH6</accession>
<evidence type="ECO:0000259" key="7">
    <source>
        <dbReference type="Pfam" id="PF07669"/>
    </source>
</evidence>
<dbReference type="EMBL" id="LAZR01009353">
    <property type="protein sequence ID" value="KKM73134.1"/>
    <property type="molecule type" value="Genomic_DNA"/>
</dbReference>
<evidence type="ECO:0000256" key="4">
    <source>
        <dbReference type="ARBA" id="ARBA00022691"/>
    </source>
</evidence>
<dbReference type="GO" id="GO:0006304">
    <property type="term" value="P:DNA modification"/>
    <property type="evidence" value="ECO:0007669"/>
    <property type="project" value="InterPro"/>
</dbReference>
<dbReference type="InterPro" id="IPR002052">
    <property type="entry name" value="DNA_methylase_N6_adenine_CS"/>
</dbReference>
<dbReference type="Pfam" id="PF07669">
    <property type="entry name" value="Eco57I"/>
    <property type="match status" value="1"/>
</dbReference>
<dbReference type="GO" id="GO:0009007">
    <property type="term" value="F:site-specific DNA-methyltransferase (adenine-specific) activity"/>
    <property type="evidence" value="ECO:0007669"/>
    <property type="project" value="UniProtKB-EC"/>
</dbReference>
<feature type="region of interest" description="Disordered" evidence="6">
    <location>
        <begin position="1353"/>
        <end position="1377"/>
    </location>
</feature>
<reference evidence="9" key="1">
    <citation type="journal article" date="2015" name="Nature">
        <title>Complex archaea that bridge the gap between prokaryotes and eukaryotes.</title>
        <authorList>
            <person name="Spang A."/>
            <person name="Saw J.H."/>
            <person name="Jorgensen S.L."/>
            <person name="Zaremba-Niedzwiedzka K."/>
            <person name="Martijn J."/>
            <person name="Lind A.E."/>
            <person name="van Eijk R."/>
            <person name="Schleper C."/>
            <person name="Guy L."/>
            <person name="Ettema T.J."/>
        </authorList>
    </citation>
    <scope>NUCLEOTIDE SEQUENCE</scope>
</reference>
<dbReference type="PANTHER" id="PTHR33841:SF1">
    <property type="entry name" value="DNA METHYLTRANSFERASE A"/>
    <property type="match status" value="1"/>
</dbReference>
<protein>
    <recommendedName>
        <fullName evidence="1">site-specific DNA-methyltransferase (adenine-specific)</fullName>
        <ecNumber evidence="1">2.1.1.72</ecNumber>
    </recommendedName>
</protein>
<evidence type="ECO:0000256" key="3">
    <source>
        <dbReference type="ARBA" id="ARBA00022679"/>
    </source>
</evidence>
<feature type="domain" description="Type II methyltransferase M.TaqI-like" evidence="7">
    <location>
        <begin position="658"/>
        <end position="942"/>
    </location>
</feature>
<dbReference type="Pfam" id="PF20466">
    <property type="entry name" value="MmeI_TRD"/>
    <property type="match status" value="1"/>
</dbReference>
<gene>
    <name evidence="9" type="ORF">LCGC14_1413540</name>
</gene>
<dbReference type="PANTHER" id="PTHR33841">
    <property type="entry name" value="DNA METHYLTRANSFERASE YEEA-RELATED"/>
    <property type="match status" value="1"/>
</dbReference>
<comment type="caution">
    <text evidence="9">The sequence shown here is derived from an EMBL/GenBank/DDBJ whole genome shotgun (WGS) entry which is preliminary data.</text>
</comment>
<organism evidence="9">
    <name type="scientific">marine sediment metagenome</name>
    <dbReference type="NCBI Taxonomy" id="412755"/>
    <lineage>
        <taxon>unclassified sequences</taxon>
        <taxon>metagenomes</taxon>
        <taxon>ecological metagenomes</taxon>
    </lineage>
</organism>
<evidence type="ECO:0000256" key="2">
    <source>
        <dbReference type="ARBA" id="ARBA00022603"/>
    </source>
</evidence>
<dbReference type="SUPFAM" id="SSF53335">
    <property type="entry name" value="S-adenosyl-L-methionine-dependent methyltransferases"/>
    <property type="match status" value="1"/>
</dbReference>
<name>A0A0F9JTH6_9ZZZZ</name>
<sequence length="1377" mass="154159">EWLDNQQGLKPNPALHRAWIEYVLGDLLGFEAEVLKPFAAMDDEAQRRWSTAFPEHDETLRPDYVVIAPPANLFASQDDAPSAPMLVQALPPDQKLDAALKGSTWSASPAARMQELLHAAEVRLGLLTNGEQWMLVDAPRGETTGYISWYAELWFDEHLTLRAFTTLLSSYRFFGVPDDETLGALLAESAGNQQEVTDQLGMQVRHALELLVQAIDGSDRDAQGVLLQGISMSRLYEAAVTVMMRLVFLLSAEERGLLPLEDPLYAENYAVSTLHDQLRAGADQTGEEVLEYRFDAWPRLLATFHAVYGGVYHDRWHMPAYGGGLFDPDRFPFLEGRRSVSADDDGPNLRIPLNIDNRTALHLLESLQYLQVRVPGAGKQLRRLSFRALDIEQIGHVYEGLLDHTAKRADTPVLGLAGSRQPEVSLDDLEAFLRRGDHGDAQSDGQEPGAPAAIAEAVQADLLKYLKDETGRTPNALRNALNAQPPDSHRRQALMAACDNDEELYARVLPWHGLIRDDDYGRPIIINAGSAYVTAGAERRATGTHYTPRSLTEPIVQHTLEPLVYVGPAQGKPREEWALHTPQEILNLKVCDMAMGSGAFLVQACRYLSERLVEAVEIQDKVKGRRKQHATDALETLREAADEDERLLLGRRLVASRCLYGVDKNPLAVEMAKLSLWLITMDKNRAFNFLDHALKCGDSLVGVDLDQLRTWSLEGSGERRFETVGIELDIEKMVQLRREIEAMPVLDIRDQQAKAHKLAQADAIAHELKRAGDLLVQSYYNTLKKTQQNRLREHLLGVARGNADVSEEWSEKLSPVDYRGDAEGALRPFHWPLEFPEVFQGAEAAQSRAHALGQLTAEGTLFGGDGENGRRSGFDAIVGNPPFVGGKRIRQTLGDPYRTILYGLWKDSMGGADYCAFFFLQGYRNLGRGGAIGLIATNTIAQGDTRLTGLAKIEEEGGTIFRAVNNAPWPGQAAVAVDIVHIGKGSFLPPFSLNGVAVQFISSQLDDRHALGEPYALAENQNSSFVGSFVNGIGFVLEPEEAEQLLARDDRNRDVIIPYLSGQDLNSNPDQSPNRYVINFFDWPRERTLAGSWYALDEQEQKKFAREGVVPRDFPGPVAADYPVCFAIVEERVYPIRKNVNRKAHRKYWWHYGDKRPALYDAIVPFKHVILVPETTKYCVFSMLPTGIVYAHMVKVIASDSYGRFALLSSTVHESWARHYSGTLEMRLKYNPSDCLENFPFPDGAESLESLGRQYDDRRRQTMVDRWEGLTDTYNRFHDPEETAADIARLRQLHVEMDNAVVAAYGWQDLDLGHDFHETQQGVRYTIHEEARREVLTRLLALNHERYAEEVAAGLHDKKKGKSAGKKRAPKSQMDLL</sequence>
<keyword evidence="2" id="KW-0489">Methyltransferase</keyword>
<dbReference type="InterPro" id="IPR011639">
    <property type="entry name" value="MethylTrfase_TaqI-like_dom"/>
</dbReference>
<keyword evidence="3" id="KW-0808">Transferase</keyword>